<comment type="caution">
    <text evidence="3">The sequence shown here is derived from an EMBL/GenBank/DDBJ whole genome shotgun (WGS) entry which is preliminary data.</text>
</comment>
<feature type="signal peptide" evidence="1">
    <location>
        <begin position="1"/>
        <end position="21"/>
    </location>
</feature>
<reference evidence="4" key="1">
    <citation type="submission" date="2018-05" db="EMBL/GenBank/DDBJ databases">
        <authorList>
            <person name="Li X."/>
        </authorList>
    </citation>
    <scope>NUCLEOTIDE SEQUENCE [LARGE SCALE GENOMIC DNA]</scope>
    <source>
        <strain evidence="4">YIM 73061</strain>
    </source>
</reference>
<dbReference type="RefSeq" id="WP_111512786.1">
    <property type="nucleotide sequence ID" value="NZ_QFYR01000001.1"/>
</dbReference>
<proteinExistence type="predicted"/>
<sequence>MIQTRTSAALLAPALVAAALAACSPREEARTSSRTDVALNDVQATQGDALMINGKHVRLANAEAPLRTPYARCWAESIAGREARKRAADLATAANEIDIQSTGKTDEYGRTIAKVLLDGLDLGDSLVQDGYAVRPGAEPFDWCAPVSTNIENAPNINALSDLGR</sequence>
<dbReference type="PROSITE" id="PS51257">
    <property type="entry name" value="PROKAR_LIPOPROTEIN"/>
    <property type="match status" value="1"/>
</dbReference>
<dbReference type="OrthoDB" id="7187474at2"/>
<evidence type="ECO:0000256" key="1">
    <source>
        <dbReference type="SAM" id="SignalP"/>
    </source>
</evidence>
<accession>A0A328AQ02</accession>
<keyword evidence="1" id="KW-0732">Signal</keyword>
<protein>
    <recommendedName>
        <fullName evidence="2">TNase-like domain-containing protein</fullName>
    </recommendedName>
</protein>
<organism evidence="3 4">
    <name type="scientific">Phenylobacterium deserti</name>
    <dbReference type="NCBI Taxonomy" id="1914756"/>
    <lineage>
        <taxon>Bacteria</taxon>
        <taxon>Pseudomonadati</taxon>
        <taxon>Pseudomonadota</taxon>
        <taxon>Alphaproteobacteria</taxon>
        <taxon>Caulobacterales</taxon>
        <taxon>Caulobacteraceae</taxon>
        <taxon>Phenylobacterium</taxon>
    </lineage>
</organism>
<evidence type="ECO:0000259" key="2">
    <source>
        <dbReference type="Pfam" id="PF00565"/>
    </source>
</evidence>
<dbReference type="EMBL" id="QFYR01000001">
    <property type="protein sequence ID" value="RAK56435.1"/>
    <property type="molecule type" value="Genomic_DNA"/>
</dbReference>
<keyword evidence="4" id="KW-1185">Reference proteome</keyword>
<evidence type="ECO:0000313" key="3">
    <source>
        <dbReference type="EMBL" id="RAK56435.1"/>
    </source>
</evidence>
<gene>
    <name evidence="3" type="ORF">DJ018_00140</name>
</gene>
<dbReference type="Proteomes" id="UP000249725">
    <property type="component" value="Unassembled WGS sequence"/>
</dbReference>
<dbReference type="Pfam" id="PF00565">
    <property type="entry name" value="SNase"/>
    <property type="match status" value="1"/>
</dbReference>
<dbReference type="Gene3D" id="2.40.50.90">
    <property type="match status" value="1"/>
</dbReference>
<dbReference type="InterPro" id="IPR016071">
    <property type="entry name" value="Staphylococal_nuclease_OB-fold"/>
</dbReference>
<evidence type="ECO:0000313" key="4">
    <source>
        <dbReference type="Proteomes" id="UP000249725"/>
    </source>
</evidence>
<feature type="domain" description="TNase-like" evidence="2">
    <location>
        <begin position="57"/>
        <end position="133"/>
    </location>
</feature>
<dbReference type="AlphaFoldDB" id="A0A328AQ02"/>
<dbReference type="SUPFAM" id="SSF50199">
    <property type="entry name" value="Staphylococcal nuclease"/>
    <property type="match status" value="1"/>
</dbReference>
<dbReference type="InterPro" id="IPR035437">
    <property type="entry name" value="SNase_OB-fold_sf"/>
</dbReference>
<name>A0A328AQ02_9CAUL</name>
<feature type="chain" id="PRO_5016411718" description="TNase-like domain-containing protein" evidence="1">
    <location>
        <begin position="22"/>
        <end position="164"/>
    </location>
</feature>